<keyword evidence="1" id="KW-0812">Transmembrane</keyword>
<keyword evidence="1" id="KW-1133">Transmembrane helix</keyword>
<name>A0ABC9SFA8_LEPBO</name>
<feature type="transmembrane region" description="Helical" evidence="1">
    <location>
        <begin position="12"/>
        <end position="32"/>
    </location>
</feature>
<dbReference type="EMBL" id="AHMS02000034">
    <property type="protein sequence ID" value="EMN16427.1"/>
    <property type="molecule type" value="Genomic_DNA"/>
</dbReference>
<organism evidence="2 3">
    <name type="scientific">Leptospira borgpetersenii str. Brem 328</name>
    <dbReference type="NCBI Taxonomy" id="1049780"/>
    <lineage>
        <taxon>Bacteria</taxon>
        <taxon>Pseudomonadati</taxon>
        <taxon>Spirochaetota</taxon>
        <taxon>Spirochaetia</taxon>
        <taxon>Leptospirales</taxon>
        <taxon>Leptospiraceae</taxon>
        <taxon>Leptospira</taxon>
    </lineage>
</organism>
<sequence length="84" mass="9972">MIIHRVVLLLDFWGYSSPGFILVTFTLFTSHLHNRAGTLRWAVERTNSWNNRFKAILIRWERKSENYLASFYLASSIITFNSKF</sequence>
<evidence type="ECO:0000313" key="2">
    <source>
        <dbReference type="EMBL" id="EMN16427.1"/>
    </source>
</evidence>
<evidence type="ECO:0000256" key="1">
    <source>
        <dbReference type="SAM" id="Phobius"/>
    </source>
</evidence>
<evidence type="ECO:0000313" key="3">
    <source>
        <dbReference type="Proteomes" id="UP000012166"/>
    </source>
</evidence>
<keyword evidence="1" id="KW-0472">Membrane</keyword>
<gene>
    <name evidence="2" type="ORF">LEP1GSC056_3334</name>
</gene>
<dbReference type="Proteomes" id="UP000012166">
    <property type="component" value="Unassembled WGS sequence"/>
</dbReference>
<comment type="caution">
    <text evidence="2">The sequence shown here is derived from an EMBL/GenBank/DDBJ whole genome shotgun (WGS) entry which is preliminary data.</text>
</comment>
<reference evidence="2 3" key="1">
    <citation type="submission" date="2013-01" db="EMBL/GenBank/DDBJ databases">
        <authorList>
            <person name="Harkins D.M."/>
            <person name="Durkin A.S."/>
            <person name="Brinkac L.M."/>
            <person name="Haft D.H."/>
            <person name="Selengut J.D."/>
            <person name="Sanka R."/>
            <person name="DePew J."/>
            <person name="Purushe J."/>
            <person name="Hartskeerl R.A."/>
            <person name="Ahmed A."/>
            <person name="van der Linden H."/>
            <person name="Goris M.G.A."/>
            <person name="Vinetz J.M."/>
            <person name="Sutton G.G."/>
            <person name="Nierman W.C."/>
            <person name="Fouts D.E."/>
        </authorList>
    </citation>
    <scope>NUCLEOTIDE SEQUENCE [LARGE SCALE GENOMIC DNA]</scope>
    <source>
        <strain evidence="2 3">Brem 328</strain>
    </source>
</reference>
<accession>A0ABC9SFA8</accession>
<dbReference type="AlphaFoldDB" id="A0ABC9SFA8"/>
<proteinExistence type="predicted"/>
<protein>
    <submittedName>
        <fullName evidence="2">Transposase DDE domain protein</fullName>
    </submittedName>
</protein>